<dbReference type="SUPFAM" id="SSF101148">
    <property type="entry name" value="Plant invertase/pectin methylesterase inhibitor"/>
    <property type="match status" value="1"/>
</dbReference>
<feature type="domain" description="Pectinesterase inhibitor" evidence="2">
    <location>
        <begin position="1"/>
        <end position="95"/>
    </location>
</feature>
<proteinExistence type="predicted"/>
<dbReference type="Pfam" id="PF04043">
    <property type="entry name" value="PMEI"/>
    <property type="match status" value="1"/>
</dbReference>
<keyword evidence="4" id="KW-1185">Reference proteome</keyword>
<accession>A0ABQ8CM67</accession>
<dbReference type="SMART" id="SM00856">
    <property type="entry name" value="PMEI"/>
    <property type="match status" value="1"/>
</dbReference>
<evidence type="ECO:0000259" key="2">
    <source>
        <dbReference type="SMART" id="SM00856"/>
    </source>
</evidence>
<protein>
    <recommendedName>
        <fullName evidence="2">Pectinesterase inhibitor domain-containing protein</fullName>
    </recommendedName>
</protein>
<evidence type="ECO:0000313" key="3">
    <source>
        <dbReference type="EMBL" id="KAH0918149.1"/>
    </source>
</evidence>
<dbReference type="Gene3D" id="1.20.140.40">
    <property type="entry name" value="Invertase/pectin methylesterase inhibitor family protein"/>
    <property type="match status" value="1"/>
</dbReference>
<comment type="caution">
    <text evidence="3">The sequence shown here is derived from an EMBL/GenBank/DDBJ whole genome shotgun (WGS) entry which is preliminary data.</text>
</comment>
<reference evidence="3 4" key="1">
    <citation type="submission" date="2021-05" db="EMBL/GenBank/DDBJ databases">
        <title>Genome Assembly of Synthetic Allotetraploid Brassica napus Reveals Homoeologous Exchanges between Subgenomes.</title>
        <authorList>
            <person name="Davis J.T."/>
        </authorList>
    </citation>
    <scope>NUCLEOTIDE SEQUENCE [LARGE SCALE GENOMIC DNA]</scope>
    <source>
        <strain evidence="4">cv. Da-Ae</strain>
        <tissue evidence="3">Seedling</tissue>
    </source>
</reference>
<name>A0ABQ8CM67_BRANA</name>
<organism evidence="3 4">
    <name type="scientific">Brassica napus</name>
    <name type="common">Rape</name>
    <dbReference type="NCBI Taxonomy" id="3708"/>
    <lineage>
        <taxon>Eukaryota</taxon>
        <taxon>Viridiplantae</taxon>
        <taxon>Streptophyta</taxon>
        <taxon>Embryophyta</taxon>
        <taxon>Tracheophyta</taxon>
        <taxon>Spermatophyta</taxon>
        <taxon>Magnoliopsida</taxon>
        <taxon>eudicotyledons</taxon>
        <taxon>Gunneridae</taxon>
        <taxon>Pentapetalae</taxon>
        <taxon>rosids</taxon>
        <taxon>malvids</taxon>
        <taxon>Brassicales</taxon>
        <taxon>Brassicaceae</taxon>
        <taxon>Brassiceae</taxon>
        <taxon>Brassica</taxon>
    </lineage>
</organism>
<dbReference type="CDD" id="cd15800">
    <property type="entry name" value="PMEI-like_2"/>
    <property type="match status" value="1"/>
</dbReference>
<dbReference type="InterPro" id="IPR035513">
    <property type="entry name" value="Invertase/methylesterase_inhib"/>
</dbReference>
<sequence length="438" mass="47815">MKRTRHARDIAKKELQVLDGGVATCLSNFNSAFDNLDKALKNVKENDGFSLNINLSAALTDYDTCSEAMKGSKEINVVYKSAGVLYKMADNCLALSTLISVMEMDTDEALHHLCHRFSGAYEKRDSEKNRKGTPQGLTSSRLQFQWRVSWEREEEVGGEVGKTMSCGCGHCGHETWNQVRSGQIRGGPSSNVERTTTSSSRDADRGCVDVIGVDGSCMDVVIVDMRLEIKCEVREEEAGREVGTTMVSRSELWCGEDDATSSSRDVDKGCVGVIGVDDSCVDVVVVVMRFGVKCEMMENVWTSGPLRLGAGRVWAHVLISRNDAGLAGKGLCGMDFMRDGPIETATSRHRQKWSSGDGDKLRPAMVSSAMATACMSQVGEDVKWALCFDSLPVNKDDAGYDVVSDLSFGFDCFLCRPVGVLVNKEEAGPQVMDQPFIP</sequence>
<feature type="compositionally biased region" description="Polar residues" evidence="1">
    <location>
        <begin position="188"/>
        <end position="200"/>
    </location>
</feature>
<gene>
    <name evidence="3" type="ORF">HID58_025809</name>
</gene>
<dbReference type="InterPro" id="IPR006501">
    <property type="entry name" value="Pectinesterase_inhib_dom"/>
</dbReference>
<feature type="region of interest" description="Disordered" evidence="1">
    <location>
        <begin position="180"/>
        <end position="202"/>
    </location>
</feature>
<dbReference type="Proteomes" id="UP000824890">
    <property type="component" value="Unassembled WGS sequence"/>
</dbReference>
<evidence type="ECO:0000256" key="1">
    <source>
        <dbReference type="SAM" id="MobiDB-lite"/>
    </source>
</evidence>
<dbReference type="NCBIfam" id="TIGR01614">
    <property type="entry name" value="PME_inhib"/>
    <property type="match status" value="1"/>
</dbReference>
<evidence type="ECO:0000313" key="4">
    <source>
        <dbReference type="Proteomes" id="UP000824890"/>
    </source>
</evidence>
<dbReference type="EMBL" id="JAGKQM010000007">
    <property type="protein sequence ID" value="KAH0918149.1"/>
    <property type="molecule type" value="Genomic_DNA"/>
</dbReference>